<feature type="region of interest" description="Disordered" evidence="1">
    <location>
        <begin position="213"/>
        <end position="238"/>
    </location>
</feature>
<feature type="domain" description="Macro" evidence="2">
    <location>
        <begin position="29"/>
        <end position="209"/>
    </location>
</feature>
<keyword evidence="4" id="KW-1185">Reference proteome</keyword>
<dbReference type="SMART" id="SM00506">
    <property type="entry name" value="A1pp"/>
    <property type="match status" value="1"/>
</dbReference>
<comment type="caution">
    <text evidence="3">The sequence shown here is derived from an EMBL/GenBank/DDBJ whole genome shotgun (WGS) entry which is preliminary data.</text>
</comment>
<dbReference type="InterPro" id="IPR002589">
    <property type="entry name" value="Macro_dom"/>
</dbReference>
<dbReference type="CDD" id="cd02908">
    <property type="entry name" value="Macro_OAADPr_deacetylase"/>
    <property type="match status" value="1"/>
</dbReference>
<dbReference type="AlphaFoldDB" id="A0AA38X2B2"/>
<organism evidence="3 4">
    <name type="scientific">Cladophialophora chaetospira</name>
    <dbReference type="NCBI Taxonomy" id="386627"/>
    <lineage>
        <taxon>Eukaryota</taxon>
        <taxon>Fungi</taxon>
        <taxon>Dikarya</taxon>
        <taxon>Ascomycota</taxon>
        <taxon>Pezizomycotina</taxon>
        <taxon>Eurotiomycetes</taxon>
        <taxon>Chaetothyriomycetidae</taxon>
        <taxon>Chaetothyriales</taxon>
        <taxon>Herpotrichiellaceae</taxon>
        <taxon>Cladophialophora</taxon>
    </lineage>
</organism>
<reference evidence="3" key="1">
    <citation type="submission" date="2022-10" db="EMBL/GenBank/DDBJ databases">
        <title>Culturing micro-colonial fungi from biological soil crusts in the Mojave desert and describing Neophaeococcomyces mojavensis, and introducing the new genera and species Taxawa tesnikishii.</title>
        <authorList>
            <person name="Kurbessoian T."/>
            <person name="Stajich J.E."/>
        </authorList>
    </citation>
    <scope>NUCLEOTIDE SEQUENCE</scope>
    <source>
        <strain evidence="3">TK_41</strain>
    </source>
</reference>
<dbReference type="EMBL" id="JAPDRK010000016">
    <property type="protein sequence ID" value="KAJ9605428.1"/>
    <property type="molecule type" value="Genomic_DNA"/>
</dbReference>
<proteinExistence type="predicted"/>
<dbReference type="PROSITE" id="PS51154">
    <property type="entry name" value="MACRO"/>
    <property type="match status" value="1"/>
</dbReference>
<evidence type="ECO:0000313" key="3">
    <source>
        <dbReference type="EMBL" id="KAJ9605428.1"/>
    </source>
</evidence>
<sequence length="350" mass="37437">MSSAIKPVADIPTISKLYGAGKLKPSTEEDLPSPNQQLNNKVCTYKGDITKLQCDAIVNAANSGLRGGGGVDGAIQSAAGPDLLRECRTLGGCETGSAKITDAYDLPCKKVIHAVGPVFDSIKESEPLLKGAYRTSLQLAVENECKTIAFPAISTGVYGYPSGAAARAAVREVYTFLRKPEGQKLDKVVFCNFLDKDVDAYAKYLPTIFPPTKEDLSHTGEFEEPEENEAQNEGMPIREQKPLKEIYEPGQAPKWGLTTGPADPYHSSAESNPPSDIDASRSPPGSLKRSLEGEDCAVHKKRREVSSADTLVGEDGHIQDIIPKEAESDLDAVEVRSIRSDASGDAASSI</sequence>
<accession>A0AA38X2B2</accession>
<evidence type="ECO:0000259" key="2">
    <source>
        <dbReference type="PROSITE" id="PS51154"/>
    </source>
</evidence>
<dbReference type="Gene3D" id="3.40.220.10">
    <property type="entry name" value="Leucine Aminopeptidase, subunit E, domain 1"/>
    <property type="match status" value="1"/>
</dbReference>
<feature type="compositionally biased region" description="Basic and acidic residues" evidence="1">
    <location>
        <begin position="314"/>
        <end position="339"/>
    </location>
</feature>
<evidence type="ECO:0000313" key="4">
    <source>
        <dbReference type="Proteomes" id="UP001172673"/>
    </source>
</evidence>
<dbReference type="InterPro" id="IPR043472">
    <property type="entry name" value="Macro_dom-like"/>
</dbReference>
<gene>
    <name evidence="3" type="ORF">H2200_010085</name>
</gene>
<protein>
    <recommendedName>
        <fullName evidence="2">Macro domain-containing protein</fullName>
    </recommendedName>
</protein>
<feature type="region of interest" description="Disordered" evidence="1">
    <location>
        <begin position="250"/>
        <end position="350"/>
    </location>
</feature>
<evidence type="ECO:0000256" key="1">
    <source>
        <dbReference type="SAM" id="MobiDB-lite"/>
    </source>
</evidence>
<dbReference type="PANTHER" id="PTHR11106">
    <property type="entry name" value="GANGLIOSIDE INDUCED DIFFERENTIATION ASSOCIATED PROTEIN 2-RELATED"/>
    <property type="match status" value="1"/>
</dbReference>
<dbReference type="Pfam" id="PF01661">
    <property type="entry name" value="Macro"/>
    <property type="match status" value="1"/>
</dbReference>
<feature type="compositionally biased region" description="Basic and acidic residues" evidence="1">
    <location>
        <begin position="289"/>
        <end position="298"/>
    </location>
</feature>
<name>A0AA38X2B2_9EURO</name>
<dbReference type="Proteomes" id="UP001172673">
    <property type="component" value="Unassembled WGS sequence"/>
</dbReference>
<dbReference type="PANTHER" id="PTHR11106:SF27">
    <property type="entry name" value="MACRO DOMAIN-CONTAINING PROTEIN"/>
    <property type="match status" value="1"/>
</dbReference>
<dbReference type="SUPFAM" id="SSF52949">
    <property type="entry name" value="Macro domain-like"/>
    <property type="match status" value="1"/>
</dbReference>